<name>A0A428UME5_9HYPO</name>
<comment type="caution">
    <text evidence="1">The sequence shown here is derived from an EMBL/GenBank/DDBJ whole genome shotgun (WGS) entry which is preliminary data.</text>
</comment>
<sequence length="130" mass="14675">MEGGVNGLLQKFFVAACMASGMTEDQVWSDGVVTGKQDANYECYDQASKYYFIPFITFDRLLRELIPNSFIVLGDGRHGEYDDATSNWASLTNKFKFKQDQIILSQHVTDLLAVAIRGPTLKLRMSFFAE</sequence>
<protein>
    <submittedName>
        <fullName evidence="1">Uncharacterized protein</fullName>
    </submittedName>
</protein>
<dbReference type="EMBL" id="NIZV01000049">
    <property type="protein sequence ID" value="RSM15491.1"/>
    <property type="molecule type" value="Genomic_DNA"/>
</dbReference>
<reference evidence="1 2" key="1">
    <citation type="submission" date="2017-06" db="EMBL/GenBank/DDBJ databases">
        <title>Cmopartive genomic analysis of Ambrosia Fusariam Clade fungi.</title>
        <authorList>
            <person name="Stajich J.E."/>
            <person name="Carrillo J."/>
            <person name="Kijimoto T."/>
            <person name="Eskalen A."/>
            <person name="O'Donnell K."/>
            <person name="Kasson M."/>
        </authorList>
    </citation>
    <scope>NUCLEOTIDE SEQUENCE [LARGE SCALE GENOMIC DNA]</scope>
    <source>
        <strain evidence="1 2">NRRL 20438</strain>
    </source>
</reference>
<dbReference type="AlphaFoldDB" id="A0A428UME5"/>
<accession>A0A428UME5</accession>
<proteinExistence type="predicted"/>
<dbReference type="Proteomes" id="UP000288429">
    <property type="component" value="Unassembled WGS sequence"/>
</dbReference>
<keyword evidence="2" id="KW-1185">Reference proteome</keyword>
<evidence type="ECO:0000313" key="2">
    <source>
        <dbReference type="Proteomes" id="UP000288429"/>
    </source>
</evidence>
<gene>
    <name evidence="1" type="ORF">CDV31_004927</name>
</gene>
<organism evidence="1 2">
    <name type="scientific">Fusarium ambrosium</name>
    <dbReference type="NCBI Taxonomy" id="131363"/>
    <lineage>
        <taxon>Eukaryota</taxon>
        <taxon>Fungi</taxon>
        <taxon>Dikarya</taxon>
        <taxon>Ascomycota</taxon>
        <taxon>Pezizomycotina</taxon>
        <taxon>Sordariomycetes</taxon>
        <taxon>Hypocreomycetidae</taxon>
        <taxon>Hypocreales</taxon>
        <taxon>Nectriaceae</taxon>
        <taxon>Fusarium</taxon>
        <taxon>Fusarium solani species complex</taxon>
    </lineage>
</organism>
<evidence type="ECO:0000313" key="1">
    <source>
        <dbReference type="EMBL" id="RSM15491.1"/>
    </source>
</evidence>